<organism evidence="2 3">
    <name type="scientific">Xylocopa violacea</name>
    <name type="common">Violet carpenter bee</name>
    <name type="synonym">Apis violacea</name>
    <dbReference type="NCBI Taxonomy" id="135666"/>
    <lineage>
        <taxon>Eukaryota</taxon>
        <taxon>Metazoa</taxon>
        <taxon>Ecdysozoa</taxon>
        <taxon>Arthropoda</taxon>
        <taxon>Hexapoda</taxon>
        <taxon>Insecta</taxon>
        <taxon>Pterygota</taxon>
        <taxon>Neoptera</taxon>
        <taxon>Endopterygota</taxon>
        <taxon>Hymenoptera</taxon>
        <taxon>Apocrita</taxon>
        <taxon>Aculeata</taxon>
        <taxon>Apoidea</taxon>
        <taxon>Anthophila</taxon>
        <taxon>Apidae</taxon>
        <taxon>Xylocopa</taxon>
        <taxon>Xylocopa</taxon>
    </lineage>
</organism>
<proteinExistence type="predicted"/>
<dbReference type="EMBL" id="CAXAJV020001299">
    <property type="protein sequence ID" value="CAL7948165.1"/>
    <property type="molecule type" value="Genomic_DNA"/>
</dbReference>
<protein>
    <submittedName>
        <fullName evidence="2">Uncharacterized protein</fullName>
    </submittedName>
</protein>
<name>A0ABP1PA53_XYLVO</name>
<keyword evidence="3" id="KW-1185">Reference proteome</keyword>
<evidence type="ECO:0000313" key="2">
    <source>
        <dbReference type="EMBL" id="CAL7948165.1"/>
    </source>
</evidence>
<evidence type="ECO:0000256" key="1">
    <source>
        <dbReference type="SAM" id="MobiDB-lite"/>
    </source>
</evidence>
<accession>A0ABP1PA53</accession>
<reference evidence="2 3" key="1">
    <citation type="submission" date="2024-08" db="EMBL/GenBank/DDBJ databases">
        <authorList>
            <person name="Will J Nash"/>
            <person name="Angela Man"/>
            <person name="Seanna McTaggart"/>
            <person name="Kendall Baker"/>
            <person name="Tom Barker"/>
            <person name="Leah Catchpole"/>
            <person name="Alex Durrant"/>
            <person name="Karim Gharbi"/>
            <person name="Naomi Irish"/>
            <person name="Gemy Kaithakottil"/>
            <person name="Debby Ku"/>
            <person name="Aaliyah Providence"/>
            <person name="Felix Shaw"/>
            <person name="David Swarbreck"/>
            <person name="Chris Watkins"/>
            <person name="Ann M. McCartney"/>
            <person name="Giulio Formenti"/>
            <person name="Alice Mouton"/>
            <person name="Noel Vella"/>
            <person name="Bjorn M von Reumont"/>
            <person name="Adriana Vella"/>
            <person name="Wilfried Haerty"/>
        </authorList>
    </citation>
    <scope>NUCLEOTIDE SEQUENCE [LARGE SCALE GENOMIC DNA]</scope>
</reference>
<gene>
    <name evidence="2" type="ORF">XYLVIOL_LOCUS8697</name>
</gene>
<evidence type="ECO:0000313" key="3">
    <source>
        <dbReference type="Proteomes" id="UP001642520"/>
    </source>
</evidence>
<dbReference type="Proteomes" id="UP001642520">
    <property type="component" value="Unassembled WGS sequence"/>
</dbReference>
<feature type="region of interest" description="Disordered" evidence="1">
    <location>
        <begin position="117"/>
        <end position="140"/>
    </location>
</feature>
<comment type="caution">
    <text evidence="2">The sequence shown here is derived from an EMBL/GenBank/DDBJ whole genome shotgun (WGS) entry which is preliminary data.</text>
</comment>
<sequence>MYKKWLDGTYLDILGVDESLIRRYYALLIALSFGHEINVEKFKDFAKRAAALYVNLYPWYYMSVTEYKILGHEPTIKWIGQIENRTSKRQKTIHLDTLHKEWKKAAEWRGKLHIMKEQPIQQEEQEVDMQKEQGTSEPAS</sequence>